<evidence type="ECO:0000256" key="8">
    <source>
        <dbReference type="ARBA" id="ARBA00023136"/>
    </source>
</evidence>
<proteinExistence type="inferred from homology"/>
<dbReference type="PANTHER" id="PTHR13572">
    <property type="entry name" value="ENDO-ALPHA-1,2-MANNOSIDASE"/>
    <property type="match status" value="1"/>
</dbReference>
<organism evidence="10 11">
    <name type="scientific">Toxocara canis</name>
    <name type="common">Canine roundworm</name>
    <dbReference type="NCBI Taxonomy" id="6265"/>
    <lineage>
        <taxon>Eukaryota</taxon>
        <taxon>Metazoa</taxon>
        <taxon>Ecdysozoa</taxon>
        <taxon>Nematoda</taxon>
        <taxon>Chromadorea</taxon>
        <taxon>Rhabditida</taxon>
        <taxon>Spirurina</taxon>
        <taxon>Ascaridomorpha</taxon>
        <taxon>Ascaridoidea</taxon>
        <taxon>Toxocaridae</taxon>
        <taxon>Toxocara</taxon>
    </lineage>
</organism>
<dbReference type="AlphaFoldDB" id="A0A0B2V805"/>
<keyword evidence="5" id="KW-0735">Signal-anchor</keyword>
<accession>A0A0B2V805</accession>
<dbReference type="STRING" id="6265.A0A0B2V805"/>
<evidence type="ECO:0000256" key="4">
    <source>
        <dbReference type="ARBA" id="ARBA00022801"/>
    </source>
</evidence>
<keyword evidence="7" id="KW-0333">Golgi apparatus</keyword>
<keyword evidence="6 9" id="KW-1133">Transmembrane helix</keyword>
<dbReference type="Gene3D" id="3.20.20.80">
    <property type="entry name" value="Glycosidases"/>
    <property type="match status" value="1"/>
</dbReference>
<dbReference type="InterPro" id="IPR026071">
    <property type="entry name" value="Glyco_Hydrolase_99"/>
</dbReference>
<keyword evidence="8 9" id="KW-0472">Membrane</keyword>
<gene>
    <name evidence="10" type="primary">Manea</name>
    <name evidence="10" type="ORF">Tcan_15793</name>
</gene>
<evidence type="ECO:0000256" key="7">
    <source>
        <dbReference type="ARBA" id="ARBA00023034"/>
    </source>
</evidence>
<feature type="transmembrane region" description="Helical" evidence="9">
    <location>
        <begin position="12"/>
        <end position="32"/>
    </location>
</feature>
<keyword evidence="4" id="KW-0378">Hydrolase</keyword>
<protein>
    <submittedName>
        <fullName evidence="10">Glycoprotein endo-alpha-1,2-mannosidase</fullName>
    </submittedName>
</protein>
<dbReference type="OMA" id="FHMSSSD"/>
<dbReference type="GO" id="GO:0004559">
    <property type="term" value="F:alpha-mannosidase activity"/>
    <property type="evidence" value="ECO:0007669"/>
    <property type="project" value="TreeGrafter"/>
</dbReference>
<dbReference type="GO" id="GO:0000139">
    <property type="term" value="C:Golgi membrane"/>
    <property type="evidence" value="ECO:0007669"/>
    <property type="project" value="UniProtKB-SubCell"/>
</dbReference>
<comment type="caution">
    <text evidence="10">The sequence shown here is derived from an EMBL/GenBank/DDBJ whole genome shotgun (WGS) entry which is preliminary data.</text>
</comment>
<evidence type="ECO:0000256" key="5">
    <source>
        <dbReference type="ARBA" id="ARBA00022968"/>
    </source>
</evidence>
<dbReference type="FunFam" id="3.20.20.80:FF:000019">
    <property type="entry name" value="glycoprotein endo-alpha-1,2-mannosidase"/>
    <property type="match status" value="1"/>
</dbReference>
<evidence type="ECO:0000256" key="3">
    <source>
        <dbReference type="ARBA" id="ARBA00022692"/>
    </source>
</evidence>
<dbReference type="CDD" id="cd11574">
    <property type="entry name" value="GH99"/>
    <property type="match status" value="1"/>
</dbReference>
<comment type="similarity">
    <text evidence="2">Belongs to the glycosyl hydrolase 99 family.</text>
</comment>
<keyword evidence="3 9" id="KW-0812">Transmembrane</keyword>
<dbReference type="OrthoDB" id="406152at2759"/>
<evidence type="ECO:0000256" key="6">
    <source>
        <dbReference type="ARBA" id="ARBA00022989"/>
    </source>
</evidence>
<sequence length="459" mass="52663">MAIGGMGAFFYLRWFLLIAVTASVLSAFYLMASQGEKEEDRYPLANPKFKSIRHFENRSRAIITSSNFINDKAKAATTKAVLLSEKGKPPSIHIFYYPWYGNPEHDDGKYYHWNHNYMPHWNKEISKKYPQGHHMPPPDIASSFYPKLGPYSSRDPAVIEQHMKWISSCGVDVIVVSWYHPGMADKSGHSWDDLIPILLDAAEKHRMKMTFHMEPYDGRNASTLRRDIDYIIKTYGTHPALYRRMQSASKAGVKGEPLPLLYFYDSYLVESKEWKMLTTPSGKMSVRGTAYDVIFMGLLVQSDDRYTLTEAGFDGIYTYFASEGFSYGSTPSNWPSLTTFCRKNNLLFAPSVGPGYDDTRVRPWNEQNTRNRSDGEYYSKMFQMAHTARADIVSITSFNEWHEGTQIEPAVPFVDNQTNFIYNEYSKGPEQYLLLTLDLIKKYFMAAHHIAPAKIANIV</sequence>
<evidence type="ECO:0000313" key="10">
    <source>
        <dbReference type="EMBL" id="KHN77597.1"/>
    </source>
</evidence>
<evidence type="ECO:0000256" key="2">
    <source>
        <dbReference type="ARBA" id="ARBA00009559"/>
    </source>
</evidence>
<dbReference type="PANTHER" id="PTHR13572:SF4">
    <property type="entry name" value="RE57134P"/>
    <property type="match status" value="1"/>
</dbReference>
<comment type="subcellular location">
    <subcellularLocation>
        <location evidence="1">Golgi apparatus membrane</location>
        <topology evidence="1">Single-pass type II membrane protein</topology>
    </subcellularLocation>
</comment>
<name>A0A0B2V805_TOXCA</name>
<keyword evidence="11" id="KW-1185">Reference proteome</keyword>
<dbReference type="Proteomes" id="UP000031036">
    <property type="component" value="Unassembled WGS sequence"/>
</dbReference>
<dbReference type="EMBL" id="JPKZ01002261">
    <property type="protein sequence ID" value="KHN77597.1"/>
    <property type="molecule type" value="Genomic_DNA"/>
</dbReference>
<evidence type="ECO:0000256" key="1">
    <source>
        <dbReference type="ARBA" id="ARBA00004323"/>
    </source>
</evidence>
<reference evidence="10 11" key="1">
    <citation type="submission" date="2014-11" db="EMBL/GenBank/DDBJ databases">
        <title>Genetic blueprint of the zoonotic pathogen Toxocara canis.</title>
        <authorList>
            <person name="Zhu X.-Q."/>
            <person name="Korhonen P.K."/>
            <person name="Cai H."/>
            <person name="Young N.D."/>
            <person name="Nejsum P."/>
            <person name="von Samson-Himmelstjerna G."/>
            <person name="Boag P.R."/>
            <person name="Tan P."/>
            <person name="Li Q."/>
            <person name="Min J."/>
            <person name="Yang Y."/>
            <person name="Wang X."/>
            <person name="Fang X."/>
            <person name="Hall R.S."/>
            <person name="Hofmann A."/>
            <person name="Sternberg P.W."/>
            <person name="Jex A.R."/>
            <person name="Gasser R.B."/>
        </authorList>
    </citation>
    <scope>NUCLEOTIDE SEQUENCE [LARGE SCALE GENOMIC DNA]</scope>
    <source>
        <strain evidence="10">PN_DK_2014</strain>
    </source>
</reference>
<dbReference type="Pfam" id="PF16317">
    <property type="entry name" value="Glyco_hydro_99"/>
    <property type="match status" value="1"/>
</dbReference>
<evidence type="ECO:0000256" key="9">
    <source>
        <dbReference type="SAM" id="Phobius"/>
    </source>
</evidence>
<evidence type="ECO:0000313" key="11">
    <source>
        <dbReference type="Proteomes" id="UP000031036"/>
    </source>
</evidence>